<proteinExistence type="predicted"/>
<name>A0AA35TPV9_GEOBA</name>
<sequence>MKSTTPNSFTMFKVWNETLALLTAPLPIIHFSHVTVWNNTLISHCTFACHKCVSLHHLR</sequence>
<comment type="caution">
    <text evidence="1">The sequence shown here is derived from an EMBL/GenBank/DDBJ whole genome shotgun (WGS) entry which is preliminary data.</text>
</comment>
<keyword evidence="2" id="KW-1185">Reference proteome</keyword>
<evidence type="ECO:0000313" key="1">
    <source>
        <dbReference type="EMBL" id="CAI8051571.1"/>
    </source>
</evidence>
<organism evidence="1 2">
    <name type="scientific">Geodia barretti</name>
    <name type="common">Barrett's horny sponge</name>
    <dbReference type="NCBI Taxonomy" id="519541"/>
    <lineage>
        <taxon>Eukaryota</taxon>
        <taxon>Metazoa</taxon>
        <taxon>Porifera</taxon>
        <taxon>Demospongiae</taxon>
        <taxon>Heteroscleromorpha</taxon>
        <taxon>Tetractinellida</taxon>
        <taxon>Astrophorina</taxon>
        <taxon>Geodiidae</taxon>
        <taxon>Geodia</taxon>
    </lineage>
</organism>
<reference evidence="1" key="1">
    <citation type="submission" date="2023-03" db="EMBL/GenBank/DDBJ databases">
        <authorList>
            <person name="Steffen K."/>
            <person name="Cardenas P."/>
        </authorList>
    </citation>
    <scope>NUCLEOTIDE SEQUENCE</scope>
</reference>
<evidence type="ECO:0000313" key="2">
    <source>
        <dbReference type="Proteomes" id="UP001174909"/>
    </source>
</evidence>
<dbReference type="EMBL" id="CASHTH010003950">
    <property type="protein sequence ID" value="CAI8051571.1"/>
    <property type="molecule type" value="Genomic_DNA"/>
</dbReference>
<gene>
    <name evidence="1" type="ORF">GBAR_LOCUS28234</name>
</gene>
<dbReference type="AlphaFoldDB" id="A0AA35TPV9"/>
<dbReference type="Proteomes" id="UP001174909">
    <property type="component" value="Unassembled WGS sequence"/>
</dbReference>
<accession>A0AA35TPV9</accession>
<protein>
    <submittedName>
        <fullName evidence="1">Uncharacterized protein</fullName>
    </submittedName>
</protein>